<dbReference type="InterPro" id="IPR001245">
    <property type="entry name" value="Ser-Thr/Tyr_kinase_cat_dom"/>
</dbReference>
<evidence type="ECO:0000259" key="1">
    <source>
        <dbReference type="Pfam" id="PF07714"/>
    </source>
</evidence>
<reference evidence="2" key="1">
    <citation type="submission" date="2021-02" db="EMBL/GenBank/DDBJ databases">
        <authorList>
            <person name="Nowell W R."/>
        </authorList>
    </citation>
    <scope>NUCLEOTIDE SEQUENCE</scope>
</reference>
<evidence type="ECO:0000313" key="4">
    <source>
        <dbReference type="Proteomes" id="UP000663882"/>
    </source>
</evidence>
<dbReference type="EMBL" id="CAJNOO010000379">
    <property type="protein sequence ID" value="CAF0925582.1"/>
    <property type="molecule type" value="Genomic_DNA"/>
</dbReference>
<evidence type="ECO:0000313" key="3">
    <source>
        <dbReference type="EMBL" id="CAF3885413.1"/>
    </source>
</evidence>
<protein>
    <recommendedName>
        <fullName evidence="1">Serine-threonine/tyrosine-protein kinase catalytic domain-containing protein</fullName>
    </recommendedName>
</protein>
<gene>
    <name evidence="3" type="ORF">OTI717_LOCUS22982</name>
    <name evidence="2" type="ORF">RFH988_LOCUS10244</name>
</gene>
<dbReference type="Proteomes" id="UP000663882">
    <property type="component" value="Unassembled WGS sequence"/>
</dbReference>
<dbReference type="EMBL" id="CAJOAX010004016">
    <property type="protein sequence ID" value="CAF3885413.1"/>
    <property type="molecule type" value="Genomic_DNA"/>
</dbReference>
<dbReference type="InterPro" id="IPR011009">
    <property type="entry name" value="Kinase-like_dom_sf"/>
</dbReference>
<dbReference type="AlphaFoldDB" id="A0A814B7W9"/>
<dbReference type="Pfam" id="PF07714">
    <property type="entry name" value="PK_Tyr_Ser-Thr"/>
    <property type="match status" value="1"/>
</dbReference>
<dbReference type="Proteomes" id="UP000663823">
    <property type="component" value="Unassembled WGS sequence"/>
</dbReference>
<dbReference type="OrthoDB" id="28230at2759"/>
<accession>A0A814B7W9</accession>
<comment type="caution">
    <text evidence="2">The sequence shown here is derived from an EMBL/GenBank/DDBJ whole genome shotgun (WGS) entry which is preliminary data.</text>
</comment>
<sequence>MFDEIWTEKWNYKIDVTIKTMKVGTISTQVFVGKLVQLCAVCTKPPDQSIYIVTELMCNEILLDYLRYEPGQELELSTLVDIAAQIIIISILKID</sequence>
<dbReference type="Gene3D" id="1.10.510.10">
    <property type="entry name" value="Transferase(Phosphotransferase) domain 1"/>
    <property type="match status" value="1"/>
</dbReference>
<proteinExistence type="predicted"/>
<dbReference type="SUPFAM" id="SSF56112">
    <property type="entry name" value="Protein kinase-like (PK-like)"/>
    <property type="match status" value="1"/>
</dbReference>
<name>A0A814B7W9_9BILA</name>
<evidence type="ECO:0000313" key="2">
    <source>
        <dbReference type="EMBL" id="CAF0925582.1"/>
    </source>
</evidence>
<feature type="domain" description="Serine-threonine/tyrosine-protein kinase catalytic" evidence="1">
    <location>
        <begin position="29"/>
        <end position="86"/>
    </location>
</feature>
<organism evidence="2 4">
    <name type="scientific">Rotaria sordida</name>
    <dbReference type="NCBI Taxonomy" id="392033"/>
    <lineage>
        <taxon>Eukaryota</taxon>
        <taxon>Metazoa</taxon>
        <taxon>Spiralia</taxon>
        <taxon>Gnathifera</taxon>
        <taxon>Rotifera</taxon>
        <taxon>Eurotatoria</taxon>
        <taxon>Bdelloidea</taxon>
        <taxon>Philodinida</taxon>
        <taxon>Philodinidae</taxon>
        <taxon>Rotaria</taxon>
    </lineage>
</organism>
<dbReference type="GO" id="GO:0004672">
    <property type="term" value="F:protein kinase activity"/>
    <property type="evidence" value="ECO:0007669"/>
    <property type="project" value="InterPro"/>
</dbReference>